<dbReference type="InterPro" id="IPR013762">
    <property type="entry name" value="Integrase-like_cat_sf"/>
</dbReference>
<dbReference type="AlphaFoldDB" id="M5RTP8"/>
<dbReference type="Gene3D" id="1.10.443.10">
    <property type="entry name" value="Intergrase catalytic core"/>
    <property type="match status" value="1"/>
</dbReference>
<sequence>MHDSKGKKSRIVPMPARVVSDPRKWMESRRLLHEHDLEKGQASVCLPKALERKYPGAVRELKW</sequence>
<dbReference type="GO" id="GO:0003677">
    <property type="term" value="F:DNA binding"/>
    <property type="evidence" value="ECO:0007669"/>
    <property type="project" value="InterPro"/>
</dbReference>
<reference evidence="1 2" key="1">
    <citation type="journal article" date="2013" name="Mar. Genomics">
        <title>Expression of sulfatases in Rhodopirellula baltica and the diversity of sulfatases in the genus Rhodopirellula.</title>
        <authorList>
            <person name="Wegner C.E."/>
            <person name="Richter-Heitmann T."/>
            <person name="Klindworth A."/>
            <person name="Klockow C."/>
            <person name="Richter M."/>
            <person name="Achstetter T."/>
            <person name="Glockner F.O."/>
            <person name="Harder J."/>
        </authorList>
    </citation>
    <scope>NUCLEOTIDE SEQUENCE [LARGE SCALE GENOMIC DNA]</scope>
    <source>
        <strain evidence="1 2">SM1</strain>
    </source>
</reference>
<keyword evidence="2" id="KW-1185">Reference proteome</keyword>
<protein>
    <submittedName>
        <fullName evidence="1">Integron integrase</fullName>
    </submittedName>
</protein>
<proteinExistence type="predicted"/>
<dbReference type="GO" id="GO:0006310">
    <property type="term" value="P:DNA recombination"/>
    <property type="evidence" value="ECO:0007669"/>
    <property type="project" value="InterPro"/>
</dbReference>
<evidence type="ECO:0000313" key="2">
    <source>
        <dbReference type="Proteomes" id="UP000011991"/>
    </source>
</evidence>
<gene>
    <name evidence="1" type="ORF">RMSM_00365</name>
</gene>
<evidence type="ECO:0000313" key="1">
    <source>
        <dbReference type="EMBL" id="EMI22718.1"/>
    </source>
</evidence>
<name>M5RTP8_9BACT</name>
<dbReference type="RefSeq" id="WP_008690590.1">
    <property type="nucleotide sequence ID" value="NZ_ANOG01000049.1"/>
</dbReference>
<dbReference type="GO" id="GO:0015074">
    <property type="term" value="P:DNA integration"/>
    <property type="evidence" value="ECO:0007669"/>
    <property type="project" value="InterPro"/>
</dbReference>
<dbReference type="EMBL" id="ANOG01000049">
    <property type="protein sequence ID" value="EMI22718.1"/>
    <property type="molecule type" value="Genomic_DNA"/>
</dbReference>
<dbReference type="Proteomes" id="UP000011991">
    <property type="component" value="Unassembled WGS sequence"/>
</dbReference>
<organism evidence="1 2">
    <name type="scientific">Rhodopirellula maiorica SM1</name>
    <dbReference type="NCBI Taxonomy" id="1265738"/>
    <lineage>
        <taxon>Bacteria</taxon>
        <taxon>Pseudomonadati</taxon>
        <taxon>Planctomycetota</taxon>
        <taxon>Planctomycetia</taxon>
        <taxon>Pirellulales</taxon>
        <taxon>Pirellulaceae</taxon>
        <taxon>Novipirellula</taxon>
    </lineage>
</organism>
<comment type="caution">
    <text evidence="1">The sequence shown here is derived from an EMBL/GenBank/DDBJ whole genome shotgun (WGS) entry which is preliminary data.</text>
</comment>
<accession>M5RTP8</accession>
<dbReference type="PATRIC" id="fig|1265738.3.peg.369"/>